<dbReference type="PANTHER" id="PTHR30348">
    <property type="entry name" value="UNCHARACTERIZED PROTEIN YECE"/>
    <property type="match status" value="1"/>
</dbReference>
<sequence length="238" mass="26763">MFIGTAAWSIPKAVADRFPEQGSGLSRYSAVFKGVEINSTFYRRHRTTTFQRWADSVPDDFRFAVKMPKEITHDRRLKSIEEPFEAFLSDITPLENKLGPLLCQLPPTLAFQGDDAAGALAAMRACHAGPIVMEARHESWSSDDALALLEEFLIDRVLADPSRVWNAQDFRQPPRYIRLHGSPKVYYSSYNAADIASYLQLLAPDGWCIFDNTASGAAAENALTMLEQTQRQPQNFME</sequence>
<dbReference type="PANTHER" id="PTHR30348:SF14">
    <property type="entry name" value="BLR8050 PROTEIN"/>
    <property type="match status" value="1"/>
</dbReference>
<dbReference type="SUPFAM" id="SSF117396">
    <property type="entry name" value="TM1631-like"/>
    <property type="match status" value="1"/>
</dbReference>
<gene>
    <name evidence="1" type="ORF">E2F50_18850</name>
</gene>
<dbReference type="AlphaFoldDB" id="A0A4R5UAV3"/>
<dbReference type="EMBL" id="SMTL01000006">
    <property type="protein sequence ID" value="TDK31733.1"/>
    <property type="molecule type" value="Genomic_DNA"/>
</dbReference>
<dbReference type="Proteomes" id="UP000295238">
    <property type="component" value="Unassembled WGS sequence"/>
</dbReference>
<keyword evidence="2" id="KW-1185">Reference proteome</keyword>
<evidence type="ECO:0000313" key="2">
    <source>
        <dbReference type="Proteomes" id="UP000295238"/>
    </source>
</evidence>
<accession>A0A4R5UAV3</accession>
<dbReference type="RefSeq" id="WP_133317734.1">
    <property type="nucleotide sequence ID" value="NZ_SMTL01000006.1"/>
</dbReference>
<organism evidence="1 2">
    <name type="scientific">Rhizobium deserti</name>
    <dbReference type="NCBI Taxonomy" id="2547961"/>
    <lineage>
        <taxon>Bacteria</taxon>
        <taxon>Pseudomonadati</taxon>
        <taxon>Pseudomonadota</taxon>
        <taxon>Alphaproteobacteria</taxon>
        <taxon>Hyphomicrobiales</taxon>
        <taxon>Rhizobiaceae</taxon>
        <taxon>Rhizobium/Agrobacterium group</taxon>
        <taxon>Rhizobium</taxon>
    </lineage>
</organism>
<evidence type="ECO:0000313" key="1">
    <source>
        <dbReference type="EMBL" id="TDK31733.1"/>
    </source>
</evidence>
<dbReference type="InterPro" id="IPR002763">
    <property type="entry name" value="DUF72"/>
</dbReference>
<dbReference type="Pfam" id="PF01904">
    <property type="entry name" value="DUF72"/>
    <property type="match status" value="1"/>
</dbReference>
<protein>
    <submittedName>
        <fullName evidence="1">DUF72 domain-containing protein</fullName>
    </submittedName>
</protein>
<reference evidence="1 2" key="1">
    <citation type="submission" date="2019-03" db="EMBL/GenBank/DDBJ databases">
        <title>Rhizobium sp. nov., an bacterium isolated from biocrust in Mu Us Desert.</title>
        <authorList>
            <person name="Lixiong L."/>
        </authorList>
    </citation>
    <scope>NUCLEOTIDE SEQUENCE [LARGE SCALE GENOMIC DNA]</scope>
    <source>
        <strain evidence="1 2">SPY-1</strain>
    </source>
</reference>
<comment type="caution">
    <text evidence="1">The sequence shown here is derived from an EMBL/GenBank/DDBJ whole genome shotgun (WGS) entry which is preliminary data.</text>
</comment>
<dbReference type="OrthoDB" id="9780310at2"/>
<dbReference type="Gene3D" id="3.20.20.410">
    <property type="entry name" value="Protein of unknown function UPF0759"/>
    <property type="match status" value="1"/>
</dbReference>
<proteinExistence type="predicted"/>
<name>A0A4R5UAV3_9HYPH</name>
<dbReference type="InterPro" id="IPR036520">
    <property type="entry name" value="UPF0759_sf"/>
</dbReference>